<dbReference type="EMBL" id="JAQQWI010000010">
    <property type="protein sequence ID" value="KAK8018415.1"/>
    <property type="molecule type" value="Genomic_DNA"/>
</dbReference>
<reference evidence="2 3" key="1">
    <citation type="submission" date="2023-01" db="EMBL/GenBank/DDBJ databases">
        <title>Analysis of 21 Apiospora genomes using comparative genomics revels a genus with tremendous synthesis potential of carbohydrate active enzymes and secondary metabolites.</title>
        <authorList>
            <person name="Sorensen T."/>
        </authorList>
    </citation>
    <scope>NUCLEOTIDE SEQUENCE [LARGE SCALE GENOMIC DNA]</scope>
    <source>
        <strain evidence="2 3">CBS 20057</strain>
    </source>
</reference>
<evidence type="ECO:0000256" key="1">
    <source>
        <dbReference type="SAM" id="MobiDB-lite"/>
    </source>
</evidence>
<evidence type="ECO:0000313" key="3">
    <source>
        <dbReference type="Proteomes" id="UP001396898"/>
    </source>
</evidence>
<proteinExistence type="predicted"/>
<feature type="region of interest" description="Disordered" evidence="1">
    <location>
        <begin position="140"/>
        <end position="161"/>
    </location>
</feature>
<accession>A0ABR1RTY5</accession>
<gene>
    <name evidence="2" type="ORF">PG991_007605</name>
</gene>
<dbReference type="Proteomes" id="UP001396898">
    <property type="component" value="Unassembled WGS sequence"/>
</dbReference>
<organism evidence="2 3">
    <name type="scientific">Apiospora marii</name>
    <dbReference type="NCBI Taxonomy" id="335849"/>
    <lineage>
        <taxon>Eukaryota</taxon>
        <taxon>Fungi</taxon>
        <taxon>Dikarya</taxon>
        <taxon>Ascomycota</taxon>
        <taxon>Pezizomycotina</taxon>
        <taxon>Sordariomycetes</taxon>
        <taxon>Xylariomycetidae</taxon>
        <taxon>Amphisphaeriales</taxon>
        <taxon>Apiosporaceae</taxon>
        <taxon>Apiospora</taxon>
    </lineage>
</organism>
<evidence type="ECO:0000313" key="2">
    <source>
        <dbReference type="EMBL" id="KAK8018415.1"/>
    </source>
</evidence>
<protein>
    <submittedName>
        <fullName evidence="2">Uncharacterized protein</fullName>
    </submittedName>
</protein>
<sequence length="315" mass="34423">MVVDISRAEGYAMRQATARVRIANAGTTGLLDRGRGRLEGVVRLAAHPPGILGVANKLGQDVTLRLEALCVEMPLQLPVEPQELDHQVVIVILKDALLEQLGLFPREVLLVRRLQLVNALDQDVARKVLISPSVQLLHPEPFKDDDLDAQRPQLPGDGEDGIDQRDISLEGFLHNFGQRHLGLVVGEVPPHEDHLEQVEGTGPRRLLREVAERAHDALVDRADDLVLDPPRGLLGLLSERGPPSNPDIPLVRLPQRRCCRRRRWAAARRPEGIDGAAAIAVDALQLAALGSVLVAIAPIYVAAAGHGASYCYRNY</sequence>
<comment type="caution">
    <text evidence="2">The sequence shown here is derived from an EMBL/GenBank/DDBJ whole genome shotgun (WGS) entry which is preliminary data.</text>
</comment>
<name>A0ABR1RTY5_9PEZI</name>
<keyword evidence="3" id="KW-1185">Reference proteome</keyword>